<evidence type="ECO:0000259" key="3">
    <source>
        <dbReference type="Pfam" id="PF01431"/>
    </source>
</evidence>
<dbReference type="PANTHER" id="PTHR11733">
    <property type="entry name" value="ZINC METALLOPROTEASE FAMILY M13 NEPRILYSIN-RELATED"/>
    <property type="match status" value="1"/>
</dbReference>
<keyword evidence="5" id="KW-1185">Reference proteome</keyword>
<reference evidence="4" key="2">
    <citation type="submission" date="2021-09" db="EMBL/GenBank/DDBJ databases">
        <authorList>
            <person name="Jia N."/>
            <person name="Wang J."/>
            <person name="Shi W."/>
            <person name="Du L."/>
            <person name="Sun Y."/>
            <person name="Zhan W."/>
            <person name="Jiang J."/>
            <person name="Wang Q."/>
            <person name="Zhang B."/>
            <person name="Ji P."/>
            <person name="Sakyi L.B."/>
            <person name="Cui X."/>
            <person name="Yuan T."/>
            <person name="Jiang B."/>
            <person name="Yang W."/>
            <person name="Lam T.T.-Y."/>
            <person name="Chang Q."/>
            <person name="Ding S."/>
            <person name="Wang X."/>
            <person name="Zhu J."/>
            <person name="Ruan X."/>
            <person name="Zhao L."/>
            <person name="Wei J."/>
            <person name="Que T."/>
            <person name="Du C."/>
            <person name="Cheng J."/>
            <person name="Dai P."/>
            <person name="Han X."/>
            <person name="Huang E."/>
            <person name="Gao Y."/>
            <person name="Liu J."/>
            <person name="Shao H."/>
            <person name="Ye R."/>
            <person name="Li L."/>
            <person name="Wei W."/>
            <person name="Wang X."/>
            <person name="Wang C."/>
            <person name="Huo Q."/>
            <person name="Li W."/>
            <person name="Guo W."/>
            <person name="Chen H."/>
            <person name="Chen S."/>
            <person name="Zhou L."/>
            <person name="Zhou L."/>
            <person name="Ni X."/>
            <person name="Tian J."/>
            <person name="Zhou Y."/>
            <person name="Sheng Y."/>
            <person name="Liu T."/>
            <person name="Pan Y."/>
            <person name="Xia L."/>
            <person name="Li J."/>
            <person name="Zhao F."/>
            <person name="Cao W."/>
        </authorList>
    </citation>
    <scope>NUCLEOTIDE SEQUENCE</scope>
    <source>
        <strain evidence="4">Rsan-2018</strain>
        <tissue evidence="4">Larvae</tissue>
    </source>
</reference>
<evidence type="ECO:0000256" key="1">
    <source>
        <dbReference type="SAM" id="MobiDB-lite"/>
    </source>
</evidence>
<dbReference type="PANTHER" id="PTHR11733:SF241">
    <property type="entry name" value="GH26575P-RELATED"/>
    <property type="match status" value="1"/>
</dbReference>
<protein>
    <recommendedName>
        <fullName evidence="3">Peptidase M13 C-terminal domain-containing protein</fullName>
    </recommendedName>
</protein>
<dbReference type="InterPro" id="IPR024079">
    <property type="entry name" value="MetalloPept_cat_dom_sf"/>
</dbReference>
<keyword evidence="2" id="KW-1133">Transmembrane helix</keyword>
<dbReference type="EMBL" id="JABSTV010001249">
    <property type="protein sequence ID" value="KAH7962769.1"/>
    <property type="molecule type" value="Genomic_DNA"/>
</dbReference>
<keyword evidence="2" id="KW-0812">Transmembrane</keyword>
<feature type="domain" description="Peptidase M13 C-terminal" evidence="3">
    <location>
        <begin position="516"/>
        <end position="619"/>
    </location>
</feature>
<feature type="region of interest" description="Disordered" evidence="1">
    <location>
        <begin position="96"/>
        <end position="122"/>
    </location>
</feature>
<comment type="caution">
    <text evidence="4">The sequence shown here is derived from an EMBL/GenBank/DDBJ whole genome shotgun (WGS) entry which is preliminary data.</text>
</comment>
<sequence length="621" mass="69503">MDRLFRSTDSSGYTTDGSSWYPRRFFQSSEDYASRKSDYAILFVFILTVALLLATFVRSFREKPINIASHPHEFAARPQLPSQLLATARASTKRIAPLRRSSTTHDAGPPQTATHPPFIETAIPDDSATTIGSFKLTDATTSYTTSTTAEFEPTSKQTSGKKSYTRVCHGSGCAQIASELEAMLDDNVDPCTDFYHHVCGKWLTNHTPPRGTAFKGVMRVRGSTLVTVKGDPFQRALVALIERFGSGNVLNYLAFRVYVRYSPFLNLLEFLELALLAGARHPGWEDGDLLEEAADLRCLRVLSKSLPEPYAYLFWNAELRNQRRVRDSTDSLVEDVIAEAVRRVREDLNLTSVVTNRFRDGMFKLRRQVFVPEWFASGNSKASYTRRIFGKGEGQPCLMLMHGALDSAASNTFLRMVNGSFETSWRGPSLRDTPWLDFDNGYLAVPPAAVDKNFTKDAFFIRHVPTLGIDLAREAFSRLTDLDLVSKIGPPGYVAHLRLEMLASCLHKQSYGNRGPGEVASREDARDLLALPVALKVFKQNAAHGSHRVGTYVTERLFFYEFALDRCESYEDSYFHQRLHHGVRSPAPYFVNGPLRNFAPFAEAFGCHPGSTMAVKNACAF</sequence>
<dbReference type="GO" id="GO:0005886">
    <property type="term" value="C:plasma membrane"/>
    <property type="evidence" value="ECO:0007669"/>
    <property type="project" value="TreeGrafter"/>
</dbReference>
<dbReference type="InterPro" id="IPR000718">
    <property type="entry name" value="Peptidase_M13"/>
</dbReference>
<feature type="transmembrane region" description="Helical" evidence="2">
    <location>
        <begin position="39"/>
        <end position="57"/>
    </location>
</feature>
<dbReference type="VEuPathDB" id="VectorBase:RSAN_030509"/>
<evidence type="ECO:0000256" key="2">
    <source>
        <dbReference type="SAM" id="Phobius"/>
    </source>
</evidence>
<gene>
    <name evidence="4" type="ORF">HPB52_017868</name>
</gene>
<accession>A0A9D4Q1Q1</accession>
<dbReference type="Pfam" id="PF01431">
    <property type="entry name" value="Peptidase_M13"/>
    <property type="match status" value="1"/>
</dbReference>
<dbReference type="AlphaFoldDB" id="A0A9D4Q1Q1"/>
<dbReference type="InterPro" id="IPR018497">
    <property type="entry name" value="Peptidase_M13_C"/>
</dbReference>
<organism evidence="4 5">
    <name type="scientific">Rhipicephalus sanguineus</name>
    <name type="common">Brown dog tick</name>
    <name type="synonym">Ixodes sanguineus</name>
    <dbReference type="NCBI Taxonomy" id="34632"/>
    <lineage>
        <taxon>Eukaryota</taxon>
        <taxon>Metazoa</taxon>
        <taxon>Ecdysozoa</taxon>
        <taxon>Arthropoda</taxon>
        <taxon>Chelicerata</taxon>
        <taxon>Arachnida</taxon>
        <taxon>Acari</taxon>
        <taxon>Parasitiformes</taxon>
        <taxon>Ixodida</taxon>
        <taxon>Ixodoidea</taxon>
        <taxon>Ixodidae</taxon>
        <taxon>Rhipicephalinae</taxon>
        <taxon>Rhipicephalus</taxon>
        <taxon>Rhipicephalus</taxon>
    </lineage>
</organism>
<dbReference type="GO" id="GO:0016485">
    <property type="term" value="P:protein processing"/>
    <property type="evidence" value="ECO:0007669"/>
    <property type="project" value="TreeGrafter"/>
</dbReference>
<reference evidence="4" key="1">
    <citation type="journal article" date="2020" name="Cell">
        <title>Large-Scale Comparative Analyses of Tick Genomes Elucidate Their Genetic Diversity and Vector Capacities.</title>
        <authorList>
            <consortium name="Tick Genome and Microbiome Consortium (TIGMIC)"/>
            <person name="Jia N."/>
            <person name="Wang J."/>
            <person name="Shi W."/>
            <person name="Du L."/>
            <person name="Sun Y."/>
            <person name="Zhan W."/>
            <person name="Jiang J.F."/>
            <person name="Wang Q."/>
            <person name="Zhang B."/>
            <person name="Ji P."/>
            <person name="Bell-Sakyi L."/>
            <person name="Cui X.M."/>
            <person name="Yuan T.T."/>
            <person name="Jiang B.G."/>
            <person name="Yang W.F."/>
            <person name="Lam T.T."/>
            <person name="Chang Q.C."/>
            <person name="Ding S.J."/>
            <person name="Wang X.J."/>
            <person name="Zhu J.G."/>
            <person name="Ruan X.D."/>
            <person name="Zhao L."/>
            <person name="Wei J.T."/>
            <person name="Ye R.Z."/>
            <person name="Que T.C."/>
            <person name="Du C.H."/>
            <person name="Zhou Y.H."/>
            <person name="Cheng J.X."/>
            <person name="Dai P.F."/>
            <person name="Guo W.B."/>
            <person name="Han X.H."/>
            <person name="Huang E.J."/>
            <person name="Li L.F."/>
            <person name="Wei W."/>
            <person name="Gao Y.C."/>
            <person name="Liu J.Z."/>
            <person name="Shao H.Z."/>
            <person name="Wang X."/>
            <person name="Wang C.C."/>
            <person name="Yang T.C."/>
            <person name="Huo Q.B."/>
            <person name="Li W."/>
            <person name="Chen H.Y."/>
            <person name="Chen S.E."/>
            <person name="Zhou L.G."/>
            <person name="Ni X.B."/>
            <person name="Tian J.H."/>
            <person name="Sheng Y."/>
            <person name="Liu T."/>
            <person name="Pan Y.S."/>
            <person name="Xia L.Y."/>
            <person name="Li J."/>
            <person name="Zhao F."/>
            <person name="Cao W.C."/>
        </authorList>
    </citation>
    <scope>NUCLEOTIDE SEQUENCE</scope>
    <source>
        <strain evidence="4">Rsan-2018</strain>
    </source>
</reference>
<name>A0A9D4Q1Q1_RHISA</name>
<keyword evidence="2" id="KW-0472">Membrane</keyword>
<dbReference type="GO" id="GO:0004222">
    <property type="term" value="F:metalloendopeptidase activity"/>
    <property type="evidence" value="ECO:0007669"/>
    <property type="project" value="InterPro"/>
</dbReference>
<proteinExistence type="predicted"/>
<dbReference type="SUPFAM" id="SSF55486">
    <property type="entry name" value="Metalloproteases ('zincins'), catalytic domain"/>
    <property type="match status" value="2"/>
</dbReference>
<evidence type="ECO:0000313" key="4">
    <source>
        <dbReference type="EMBL" id="KAH7962769.1"/>
    </source>
</evidence>
<dbReference type="Proteomes" id="UP000821837">
    <property type="component" value="Chromosome 3"/>
</dbReference>
<dbReference type="Gene3D" id="3.40.390.10">
    <property type="entry name" value="Collagenase (Catalytic Domain)"/>
    <property type="match status" value="2"/>
</dbReference>
<dbReference type="PROSITE" id="PS51885">
    <property type="entry name" value="NEPRILYSIN"/>
    <property type="match status" value="1"/>
</dbReference>
<evidence type="ECO:0000313" key="5">
    <source>
        <dbReference type="Proteomes" id="UP000821837"/>
    </source>
</evidence>